<organism evidence="1 2">
    <name type="scientific">Cephalotus follicularis</name>
    <name type="common">Albany pitcher plant</name>
    <dbReference type="NCBI Taxonomy" id="3775"/>
    <lineage>
        <taxon>Eukaryota</taxon>
        <taxon>Viridiplantae</taxon>
        <taxon>Streptophyta</taxon>
        <taxon>Embryophyta</taxon>
        <taxon>Tracheophyta</taxon>
        <taxon>Spermatophyta</taxon>
        <taxon>Magnoliopsida</taxon>
        <taxon>eudicotyledons</taxon>
        <taxon>Gunneridae</taxon>
        <taxon>Pentapetalae</taxon>
        <taxon>rosids</taxon>
        <taxon>fabids</taxon>
        <taxon>Oxalidales</taxon>
        <taxon>Cephalotaceae</taxon>
        <taxon>Cephalotus</taxon>
    </lineage>
</organism>
<protein>
    <submittedName>
        <fullName evidence="1">Zf-CCHC domain-containing protein</fullName>
    </submittedName>
</protein>
<dbReference type="GO" id="GO:0008270">
    <property type="term" value="F:zinc ion binding"/>
    <property type="evidence" value="ECO:0007669"/>
    <property type="project" value="InterPro"/>
</dbReference>
<evidence type="ECO:0000313" key="2">
    <source>
        <dbReference type="Proteomes" id="UP000187406"/>
    </source>
</evidence>
<dbReference type="OrthoDB" id="2007203at2759"/>
<reference evidence="2" key="1">
    <citation type="submission" date="2016-04" db="EMBL/GenBank/DDBJ databases">
        <title>Cephalotus genome sequencing.</title>
        <authorList>
            <person name="Fukushima K."/>
            <person name="Hasebe M."/>
            <person name="Fang X."/>
        </authorList>
    </citation>
    <scope>NUCLEOTIDE SEQUENCE [LARGE SCALE GENOMIC DNA]</scope>
    <source>
        <strain evidence="2">cv. St1</strain>
    </source>
</reference>
<dbReference type="Proteomes" id="UP000187406">
    <property type="component" value="Unassembled WGS sequence"/>
</dbReference>
<keyword evidence="2" id="KW-1185">Reference proteome</keyword>
<gene>
    <name evidence="1" type="ORF">CFOL_v3_14655</name>
</gene>
<proteinExistence type="predicted"/>
<dbReference type="Gene3D" id="4.10.60.10">
    <property type="entry name" value="Zinc finger, CCHC-type"/>
    <property type="match status" value="1"/>
</dbReference>
<dbReference type="SUPFAM" id="SSF57756">
    <property type="entry name" value="Retrovirus zinc finger-like domains"/>
    <property type="match status" value="1"/>
</dbReference>
<dbReference type="InterPro" id="IPR036875">
    <property type="entry name" value="Znf_CCHC_sf"/>
</dbReference>
<accession>A0A1Q3BT67</accession>
<evidence type="ECO:0000313" key="1">
    <source>
        <dbReference type="EMBL" id="GAV71161.1"/>
    </source>
</evidence>
<dbReference type="EMBL" id="BDDD01000880">
    <property type="protein sequence ID" value="GAV71161.1"/>
    <property type="molecule type" value="Genomic_DNA"/>
</dbReference>
<name>A0A1Q3BT67_CEPFO</name>
<dbReference type="InParanoid" id="A0A1Q3BT67"/>
<sequence>MSLELAKKFKEENEKLKIEIEALKKTFFKFSSSSEKLDRLLGVRMCVFDRAGLGFDEMNKVKHFENLIERKKTNKVVTCNYCNKIGHISSNCWYKRFNTKIKRIWVPK</sequence>
<comment type="caution">
    <text evidence="1">The sequence shown here is derived from an EMBL/GenBank/DDBJ whole genome shotgun (WGS) entry which is preliminary data.</text>
</comment>
<dbReference type="AlphaFoldDB" id="A0A1Q3BT67"/>
<dbReference type="GO" id="GO:0003676">
    <property type="term" value="F:nucleic acid binding"/>
    <property type="evidence" value="ECO:0007669"/>
    <property type="project" value="InterPro"/>
</dbReference>